<keyword evidence="3 7" id="KW-0347">Helicase</keyword>
<dbReference type="SMART" id="SM00490">
    <property type="entry name" value="HELICc"/>
    <property type="match status" value="1"/>
</dbReference>
<comment type="caution">
    <text evidence="7">The sequence shown here is derived from an EMBL/GenBank/DDBJ whole genome shotgun (WGS) entry which is preliminary data.</text>
</comment>
<keyword evidence="4" id="KW-0067">ATP-binding</keyword>
<dbReference type="GO" id="GO:0004197">
    <property type="term" value="F:cysteine-type endopeptidase activity"/>
    <property type="evidence" value="ECO:0007669"/>
    <property type="project" value="InterPro"/>
</dbReference>
<dbReference type="SUPFAM" id="SSF52540">
    <property type="entry name" value="P-loop containing nucleoside triphosphate hydrolases"/>
    <property type="match status" value="1"/>
</dbReference>
<dbReference type="PANTHER" id="PTHR47961:SF1">
    <property type="entry name" value="ATP-DEPENDENT HELICASE MJ1401-RELATED"/>
    <property type="match status" value="1"/>
</dbReference>
<dbReference type="SUPFAM" id="SSF52129">
    <property type="entry name" value="Caspase-like"/>
    <property type="match status" value="1"/>
</dbReference>
<dbReference type="EMBL" id="JAVRAA010000005">
    <property type="protein sequence ID" value="MDT0337663.1"/>
    <property type="molecule type" value="Genomic_DNA"/>
</dbReference>
<evidence type="ECO:0000256" key="4">
    <source>
        <dbReference type="ARBA" id="ARBA00022840"/>
    </source>
</evidence>
<evidence type="ECO:0000256" key="3">
    <source>
        <dbReference type="ARBA" id="ARBA00022806"/>
    </source>
</evidence>
<feature type="domain" description="Helicase ATP-binding" evidence="5">
    <location>
        <begin position="293"/>
        <end position="465"/>
    </location>
</feature>
<dbReference type="AlphaFoldDB" id="A0AAE4GA56"/>
<dbReference type="Pfam" id="PF00270">
    <property type="entry name" value="DEAD"/>
    <property type="match status" value="1"/>
</dbReference>
<dbReference type="InterPro" id="IPR029030">
    <property type="entry name" value="Caspase-like_dom_sf"/>
</dbReference>
<evidence type="ECO:0000256" key="1">
    <source>
        <dbReference type="ARBA" id="ARBA00022741"/>
    </source>
</evidence>
<dbReference type="InterPro" id="IPR011600">
    <property type="entry name" value="Pept_C14_caspase"/>
</dbReference>
<dbReference type="PROSITE" id="PS51192">
    <property type="entry name" value="HELICASE_ATP_BIND_1"/>
    <property type="match status" value="1"/>
</dbReference>
<accession>A0AAE4GA56</accession>
<keyword evidence="2" id="KW-0378">Hydrolase</keyword>
<dbReference type="SUPFAM" id="SSF158702">
    <property type="entry name" value="Sec63 N-terminal domain-like"/>
    <property type="match status" value="1"/>
</dbReference>
<name>A0AAE4GA56_9BURK</name>
<evidence type="ECO:0000259" key="5">
    <source>
        <dbReference type="PROSITE" id="PS51192"/>
    </source>
</evidence>
<dbReference type="PROSITE" id="PS51194">
    <property type="entry name" value="HELICASE_CTER"/>
    <property type="match status" value="1"/>
</dbReference>
<reference evidence="7" key="1">
    <citation type="submission" date="2023-02" db="EMBL/GenBank/DDBJ databases">
        <title>Description of Herbaspirillum huttiense subsp. nephrolepsisexaltata and Herbaspirillum huttiense subsp. lycopersicon.</title>
        <authorList>
            <person name="Poudel M."/>
            <person name="Sharma A."/>
            <person name="Goss E."/>
            <person name="Tapia J.H."/>
            <person name="Harmon C.M."/>
            <person name="Jones J.B."/>
        </authorList>
    </citation>
    <scope>NUCLEOTIDE SEQUENCE</scope>
    <source>
        <strain evidence="7">NC40101</strain>
    </source>
</reference>
<gene>
    <name evidence="7" type="ORF">RJN63_12535</name>
</gene>
<dbReference type="InterPro" id="IPR050474">
    <property type="entry name" value="Hel308_SKI2-like"/>
</dbReference>
<dbReference type="PANTHER" id="PTHR47961">
    <property type="entry name" value="DNA POLYMERASE THETA, PUTATIVE (AFU_ORTHOLOGUE AFUA_1G05260)-RELATED"/>
    <property type="match status" value="1"/>
</dbReference>
<sequence length="1013" mass="108875">MAIKAIFVGINKHLDTSIPELGGARRDATALWALFTDTIEGLSGRLLVDEAATHAEVSGAMLGTLAAASSDDVVVIAFAGHGSPDGNLVLFDTKAGDLAGTALSMAGLADAFKATKARAVLCILDCCFSGQAPARVLETVARPRNAFALTGIYGEGRILLAACATNESAWEQPGTGHGLLTHAVIEALTGTVGDSVSFPEIAGEIIRLARVEAERISVTQTPVFLGSVQGGLTFPALKRGDNYAAAFPTRAVHQMSGSFAEFSTHGFPPEIVERWATDFPQGLNALQLKAVNEFGVLNGNSLLVVAPTSSGKTMVGEVAAIQAVTSGKKAAFLLPYRALVNEKFEEFTERYSAAGLRVVRCSGDATDGIGPVLAGRYDLGFFTYETFLNLALGSPRLLSQLGLVVLDEGQFITDPQRGITVELIFSLLLRARQQGIEPQLVILSAVIGNLNSFDRWLGVPLLLSRERPVPLIEGVLDRRGTFQYVDTDGATKTEPLLPSHRIVQRRDKPSSQDVIVPLAQQLVGQGEKLLVFRNMRGPAQGCAKYLAKELGLPSASAVLDALPTQDLTGASQDLRECLAGGTAFHNTNLLRAEREAVERGYRSTTGGIHALVATTTLAAGINTPASTVVLAENEFVGEDGRQFTVAEYKNMAGRAGRLGFNETGKAIILADTPMERAQLFQRYVLGVPEDVRSSFQQRDMPTWTLRLLSQVRGVRADEIPGLLINTFGGYSASRANPQWVAMVERDVTALLDRLLQAGLAEREGDLIHLTLLGRACGASSLSFESSLRLVELMGRLNVAQTPPCHILAMVQVLDELDAIYTPVMKKGQSESVRAGEVAQRFGQQMPQMLQRYCRDQIEFWARCKRAALLHDWIEGTPVDVLEKRYSTTPFGGAIGYGNIIGIADATRFHLRSAHQILATLFPDQPDFLQGLDEILQRLEFGLPSDALPLTKVSVRLTRGQYLALLSAGVRNAEDLNNLDDDRLRQCVGLGAAALLRPKDAIAGAALYAQGGNQ</sequence>
<dbReference type="Pfam" id="PF00656">
    <property type="entry name" value="Peptidase_C14"/>
    <property type="match status" value="1"/>
</dbReference>
<protein>
    <submittedName>
        <fullName evidence="7">DEAD/DEAH box helicase</fullName>
    </submittedName>
</protein>
<evidence type="ECO:0000259" key="6">
    <source>
        <dbReference type="PROSITE" id="PS51194"/>
    </source>
</evidence>
<dbReference type="SMART" id="SM00487">
    <property type="entry name" value="DEXDc"/>
    <property type="match status" value="1"/>
</dbReference>
<evidence type="ECO:0000256" key="2">
    <source>
        <dbReference type="ARBA" id="ARBA00022801"/>
    </source>
</evidence>
<dbReference type="Gene3D" id="3.40.50.1460">
    <property type="match status" value="1"/>
</dbReference>
<dbReference type="InterPro" id="IPR027417">
    <property type="entry name" value="P-loop_NTPase"/>
</dbReference>
<dbReference type="GO" id="GO:0004386">
    <property type="term" value="F:helicase activity"/>
    <property type="evidence" value="ECO:0007669"/>
    <property type="project" value="UniProtKB-KW"/>
</dbReference>
<dbReference type="GO" id="GO:0005524">
    <property type="term" value="F:ATP binding"/>
    <property type="evidence" value="ECO:0007669"/>
    <property type="project" value="UniProtKB-KW"/>
</dbReference>
<feature type="domain" description="Helicase C-terminal" evidence="6">
    <location>
        <begin position="510"/>
        <end position="708"/>
    </location>
</feature>
<dbReference type="GO" id="GO:0003676">
    <property type="term" value="F:nucleic acid binding"/>
    <property type="evidence" value="ECO:0007669"/>
    <property type="project" value="InterPro"/>
</dbReference>
<dbReference type="InterPro" id="IPR011545">
    <property type="entry name" value="DEAD/DEAH_box_helicase_dom"/>
</dbReference>
<dbReference type="Pfam" id="PF00271">
    <property type="entry name" value="Helicase_C"/>
    <property type="match status" value="1"/>
</dbReference>
<dbReference type="InterPro" id="IPR001650">
    <property type="entry name" value="Helicase_C-like"/>
</dbReference>
<dbReference type="CDD" id="cd18795">
    <property type="entry name" value="SF2_C_Ski2"/>
    <property type="match status" value="1"/>
</dbReference>
<dbReference type="GO" id="GO:0006508">
    <property type="term" value="P:proteolysis"/>
    <property type="evidence" value="ECO:0007669"/>
    <property type="project" value="InterPro"/>
</dbReference>
<dbReference type="RefSeq" id="WP_310837624.1">
    <property type="nucleotide sequence ID" value="NZ_JAVLSM010000007.1"/>
</dbReference>
<proteinExistence type="predicted"/>
<keyword evidence="1" id="KW-0547">Nucleotide-binding</keyword>
<organism evidence="7">
    <name type="scientific">Herbaspirillum huttiense subsp. nephrolepidis</name>
    <dbReference type="NCBI Taxonomy" id="3075126"/>
    <lineage>
        <taxon>Bacteria</taxon>
        <taxon>Pseudomonadati</taxon>
        <taxon>Pseudomonadota</taxon>
        <taxon>Betaproteobacteria</taxon>
        <taxon>Burkholderiales</taxon>
        <taxon>Oxalobacteraceae</taxon>
        <taxon>Herbaspirillum</taxon>
    </lineage>
</organism>
<dbReference type="InterPro" id="IPR014001">
    <property type="entry name" value="Helicase_ATP-bd"/>
</dbReference>
<dbReference type="Gene3D" id="1.10.3380.20">
    <property type="match status" value="1"/>
</dbReference>
<dbReference type="Gene3D" id="3.40.50.300">
    <property type="entry name" value="P-loop containing nucleotide triphosphate hydrolases"/>
    <property type="match status" value="2"/>
</dbReference>
<dbReference type="CDD" id="cd17921">
    <property type="entry name" value="DEXHc_Ski2"/>
    <property type="match status" value="1"/>
</dbReference>
<evidence type="ECO:0000313" key="7">
    <source>
        <dbReference type="EMBL" id="MDT0337663.1"/>
    </source>
</evidence>